<organism evidence="2 3">
    <name type="scientific">Gossypium australe</name>
    <dbReference type="NCBI Taxonomy" id="47621"/>
    <lineage>
        <taxon>Eukaryota</taxon>
        <taxon>Viridiplantae</taxon>
        <taxon>Streptophyta</taxon>
        <taxon>Embryophyta</taxon>
        <taxon>Tracheophyta</taxon>
        <taxon>Spermatophyta</taxon>
        <taxon>Magnoliopsida</taxon>
        <taxon>eudicotyledons</taxon>
        <taxon>Gunneridae</taxon>
        <taxon>Pentapetalae</taxon>
        <taxon>rosids</taxon>
        <taxon>malvids</taxon>
        <taxon>Malvales</taxon>
        <taxon>Malvaceae</taxon>
        <taxon>Malvoideae</taxon>
        <taxon>Gossypium</taxon>
    </lineage>
</organism>
<dbReference type="Pfam" id="PF03372">
    <property type="entry name" value="Exo_endo_phos"/>
    <property type="match status" value="1"/>
</dbReference>
<sequence length="191" mass="22120">MEMVLEEENDPIAMVEGKKHQRTVTGPFDLLGSEVGIGPLVLAASSGLGWKGKSLINLKSFSSFHIDVEVQDEECGAKWRLTGFYGRPDGRHRAVSWNLLRQLNYDHNTPWVVLGDFNEIANSFEKKGGRLRSERQMMDFRMALEDCNLNDLGFTSRWFTWERGRFFTTNIRERLDRGVTTLKWMELNPRY</sequence>
<dbReference type="SUPFAM" id="SSF56219">
    <property type="entry name" value="DNase I-like"/>
    <property type="match status" value="1"/>
</dbReference>
<dbReference type="GO" id="GO:0003824">
    <property type="term" value="F:catalytic activity"/>
    <property type="evidence" value="ECO:0007669"/>
    <property type="project" value="InterPro"/>
</dbReference>
<dbReference type="AlphaFoldDB" id="A0A5B6UWQ1"/>
<reference evidence="3" key="1">
    <citation type="journal article" date="2019" name="Plant Biotechnol. J.">
        <title>Genome sequencing of the Australian wild diploid species Gossypium australe highlights disease resistance and delayed gland morphogenesis.</title>
        <authorList>
            <person name="Cai Y."/>
            <person name="Cai X."/>
            <person name="Wang Q."/>
            <person name="Wang P."/>
            <person name="Zhang Y."/>
            <person name="Cai C."/>
            <person name="Xu Y."/>
            <person name="Wang K."/>
            <person name="Zhou Z."/>
            <person name="Wang C."/>
            <person name="Geng S."/>
            <person name="Li B."/>
            <person name="Dong Q."/>
            <person name="Hou Y."/>
            <person name="Wang H."/>
            <person name="Ai P."/>
            <person name="Liu Z."/>
            <person name="Yi F."/>
            <person name="Sun M."/>
            <person name="An G."/>
            <person name="Cheng J."/>
            <person name="Zhang Y."/>
            <person name="Shi Q."/>
            <person name="Xie Y."/>
            <person name="Shi X."/>
            <person name="Chang Y."/>
            <person name="Huang F."/>
            <person name="Chen Y."/>
            <person name="Hong S."/>
            <person name="Mi L."/>
            <person name="Sun Q."/>
            <person name="Zhang L."/>
            <person name="Zhou B."/>
            <person name="Peng R."/>
            <person name="Zhang X."/>
            <person name="Liu F."/>
        </authorList>
    </citation>
    <scope>NUCLEOTIDE SEQUENCE [LARGE SCALE GENOMIC DNA]</scope>
    <source>
        <strain evidence="3">cv. PA1801</strain>
    </source>
</reference>
<dbReference type="PANTHER" id="PTHR33710">
    <property type="entry name" value="BNAC02G09200D PROTEIN"/>
    <property type="match status" value="1"/>
</dbReference>
<name>A0A5B6UWQ1_9ROSI</name>
<dbReference type="OrthoDB" id="1750221at2759"/>
<evidence type="ECO:0000313" key="2">
    <source>
        <dbReference type="EMBL" id="KAA3461056.1"/>
    </source>
</evidence>
<dbReference type="PANTHER" id="PTHR33710:SF71">
    <property type="entry name" value="ENDONUCLEASE_EXONUCLEASE_PHOSPHATASE DOMAIN-CONTAINING PROTEIN"/>
    <property type="match status" value="1"/>
</dbReference>
<dbReference type="InterPro" id="IPR036691">
    <property type="entry name" value="Endo/exonu/phosph_ase_sf"/>
</dbReference>
<comment type="caution">
    <text evidence="2">The sequence shown here is derived from an EMBL/GenBank/DDBJ whole genome shotgun (WGS) entry which is preliminary data.</text>
</comment>
<gene>
    <name evidence="2" type="ORF">EPI10_027660</name>
</gene>
<evidence type="ECO:0000259" key="1">
    <source>
        <dbReference type="Pfam" id="PF03372"/>
    </source>
</evidence>
<dbReference type="Proteomes" id="UP000325315">
    <property type="component" value="Unassembled WGS sequence"/>
</dbReference>
<dbReference type="Gene3D" id="3.60.10.10">
    <property type="entry name" value="Endonuclease/exonuclease/phosphatase"/>
    <property type="match status" value="1"/>
</dbReference>
<dbReference type="InterPro" id="IPR005135">
    <property type="entry name" value="Endo/exonuclease/phosphatase"/>
</dbReference>
<dbReference type="EMBL" id="SMMG02000009">
    <property type="protein sequence ID" value="KAA3461056.1"/>
    <property type="molecule type" value="Genomic_DNA"/>
</dbReference>
<feature type="domain" description="Endonuclease/exonuclease/phosphatase" evidence="1">
    <location>
        <begin position="55"/>
        <end position="177"/>
    </location>
</feature>
<accession>A0A5B6UWQ1</accession>
<protein>
    <submittedName>
        <fullName evidence="2">Exo_endo_phos domain-containing protein</fullName>
    </submittedName>
</protein>
<proteinExistence type="predicted"/>
<keyword evidence="3" id="KW-1185">Reference proteome</keyword>
<evidence type="ECO:0000313" key="3">
    <source>
        <dbReference type="Proteomes" id="UP000325315"/>
    </source>
</evidence>